<keyword evidence="1" id="KW-1185">Reference proteome</keyword>
<evidence type="ECO:0000313" key="2">
    <source>
        <dbReference type="WBParaSite" id="SPAL_0000846200.1"/>
    </source>
</evidence>
<name>A0A0N5BRG3_STREA</name>
<proteinExistence type="predicted"/>
<reference evidence="2" key="1">
    <citation type="submission" date="2017-02" db="UniProtKB">
        <authorList>
            <consortium name="WormBaseParasite"/>
        </authorList>
    </citation>
    <scope>IDENTIFICATION</scope>
</reference>
<accession>A0A0N5BRG3</accession>
<dbReference type="Proteomes" id="UP000046392">
    <property type="component" value="Unplaced"/>
</dbReference>
<sequence length="205" mass="24146">MARHILKGRVNGNDIVHPSFYQNMPQSSRILIQPYRYTSSIGRRLESIIQNLEESTNELVKSENGRNIVCYYNSSNNEYPNWLIKEYGGRYTLGFASFHGLLVEIDFLHKEGKEYTIYIGNEDLYNKLENIKNDENGFRKAFNQSPAKKRCCDLICRIVRSLRIYFNHTHPEDKISNMIEYFTNAVPSPKLNYIYYYECGQRIEV</sequence>
<evidence type="ECO:0000313" key="1">
    <source>
        <dbReference type="Proteomes" id="UP000046392"/>
    </source>
</evidence>
<dbReference type="WBParaSite" id="SPAL_0000846200.1">
    <property type="protein sequence ID" value="SPAL_0000846200.1"/>
    <property type="gene ID" value="SPAL_0000846200"/>
</dbReference>
<dbReference type="AlphaFoldDB" id="A0A0N5BRG3"/>
<protein>
    <submittedName>
        <fullName evidence="2">Uncharacterized protein</fullName>
    </submittedName>
</protein>
<organism evidence="1 2">
    <name type="scientific">Strongyloides papillosus</name>
    <name type="common">Intestinal threadworm</name>
    <dbReference type="NCBI Taxonomy" id="174720"/>
    <lineage>
        <taxon>Eukaryota</taxon>
        <taxon>Metazoa</taxon>
        <taxon>Ecdysozoa</taxon>
        <taxon>Nematoda</taxon>
        <taxon>Chromadorea</taxon>
        <taxon>Rhabditida</taxon>
        <taxon>Tylenchina</taxon>
        <taxon>Panagrolaimomorpha</taxon>
        <taxon>Strongyloidoidea</taxon>
        <taxon>Strongyloididae</taxon>
        <taxon>Strongyloides</taxon>
    </lineage>
</organism>